<evidence type="ECO:0000313" key="1">
    <source>
        <dbReference type="EMBL" id="SVC26956.1"/>
    </source>
</evidence>
<sequence>MIALGQIDSDIKLIHTYKNNLPYELDGKKVQYSQSFISPRNINSHQGFTFKGLANKIVEPFLLNRLAKINPDMTLINSMGSHSLWMPIKKKFHWPGTLIIRESPNLYKDLDIILHRFKYYDYFIFVSEIVQNKWLE</sequence>
<organism evidence="1">
    <name type="scientific">marine metagenome</name>
    <dbReference type="NCBI Taxonomy" id="408172"/>
    <lineage>
        <taxon>unclassified sequences</taxon>
        <taxon>metagenomes</taxon>
        <taxon>ecological metagenomes</taxon>
    </lineage>
</organism>
<name>A0A382KRN1_9ZZZZ</name>
<accession>A0A382KRN1</accession>
<evidence type="ECO:0008006" key="2">
    <source>
        <dbReference type="Google" id="ProtNLM"/>
    </source>
</evidence>
<reference evidence="1" key="1">
    <citation type="submission" date="2018-05" db="EMBL/GenBank/DDBJ databases">
        <authorList>
            <person name="Lanie J.A."/>
            <person name="Ng W.-L."/>
            <person name="Kazmierczak K.M."/>
            <person name="Andrzejewski T.M."/>
            <person name="Davidsen T.M."/>
            <person name="Wayne K.J."/>
            <person name="Tettelin H."/>
            <person name="Glass J.I."/>
            <person name="Rusch D."/>
            <person name="Podicherti R."/>
            <person name="Tsui H.-C.T."/>
            <person name="Winkler M.E."/>
        </authorList>
    </citation>
    <scope>NUCLEOTIDE SEQUENCE</scope>
</reference>
<gene>
    <name evidence="1" type="ORF">METZ01_LOCUS279810</name>
</gene>
<proteinExistence type="predicted"/>
<dbReference type="AlphaFoldDB" id="A0A382KRN1"/>
<protein>
    <recommendedName>
        <fullName evidence="2">Glycosyltransferase subfamily 4-like N-terminal domain-containing protein</fullName>
    </recommendedName>
</protein>
<dbReference type="EMBL" id="UINC01082308">
    <property type="protein sequence ID" value="SVC26956.1"/>
    <property type="molecule type" value="Genomic_DNA"/>
</dbReference>
<feature type="non-terminal residue" evidence="1">
    <location>
        <position position="136"/>
    </location>
</feature>